<dbReference type="EMBL" id="AWEZ01000002">
    <property type="protein sequence ID" value="ERL10929.1"/>
    <property type="molecule type" value="Genomic_DNA"/>
</dbReference>
<dbReference type="GO" id="GO:0051536">
    <property type="term" value="F:iron-sulfur cluster binding"/>
    <property type="evidence" value="ECO:0007669"/>
    <property type="project" value="InterPro"/>
</dbReference>
<dbReference type="Pfam" id="PF14574">
    <property type="entry name" value="RACo_C_ter"/>
    <property type="match status" value="1"/>
</dbReference>
<comment type="caution">
    <text evidence="3">The sequence shown here is derived from an EMBL/GenBank/DDBJ whole genome shotgun (WGS) entry which is preliminary data.</text>
</comment>
<dbReference type="Gene3D" id="3.10.20.30">
    <property type="match status" value="1"/>
</dbReference>
<dbReference type="OrthoDB" id="9810588at2"/>
<dbReference type="AlphaFoldDB" id="U2TD19"/>
<dbReference type="PATRIC" id="fig|1125712.3.peg.29"/>
<name>U2TD19_9ACTN</name>
<dbReference type="InterPro" id="IPR036010">
    <property type="entry name" value="2Fe-2S_ferredoxin-like_sf"/>
</dbReference>
<dbReference type="eggNOG" id="COG3894">
    <property type="taxonomic scope" value="Bacteria"/>
</dbReference>
<evidence type="ECO:0000259" key="2">
    <source>
        <dbReference type="Pfam" id="PF17651"/>
    </source>
</evidence>
<dbReference type="Gene3D" id="3.30.420.480">
    <property type="entry name" value="Domain of unknown function (DUF4445)"/>
    <property type="match status" value="1"/>
</dbReference>
<dbReference type="InterPro" id="IPR012675">
    <property type="entry name" value="Beta-grasp_dom_sf"/>
</dbReference>
<dbReference type="InterPro" id="IPR052911">
    <property type="entry name" value="Corrinoid_activation_enz"/>
</dbReference>
<dbReference type="PANTHER" id="PTHR42895:SF1">
    <property type="entry name" value="IRON-SULFUR CLUSTER PROTEIN"/>
    <property type="match status" value="1"/>
</dbReference>
<protein>
    <submittedName>
        <fullName evidence="3">PF14574 domain protein</fullName>
    </submittedName>
</protein>
<proteinExistence type="predicted"/>
<reference evidence="3 4" key="1">
    <citation type="submission" date="2013-08" db="EMBL/GenBank/DDBJ databases">
        <authorList>
            <person name="Durkin A.S."/>
            <person name="Haft D.R."/>
            <person name="McCorrison J."/>
            <person name="Torralba M."/>
            <person name="Gillis M."/>
            <person name="Haft D.H."/>
            <person name="Methe B."/>
            <person name="Sutton G."/>
            <person name="Nelson K.E."/>
        </authorList>
    </citation>
    <scope>NUCLEOTIDE SEQUENCE [LARGE SCALE GENOMIC DNA]</scope>
    <source>
        <strain evidence="3 4">F0195</strain>
    </source>
</reference>
<dbReference type="STRING" id="1125712.HMPREF1316_2543"/>
<keyword evidence="4" id="KW-1185">Reference proteome</keyword>
<dbReference type="Proteomes" id="UP000016638">
    <property type="component" value="Unassembled WGS sequence"/>
</dbReference>
<dbReference type="PANTHER" id="PTHR42895">
    <property type="entry name" value="IRON-SULFUR CLUSTER-BINDING PROTEIN-RELATED"/>
    <property type="match status" value="1"/>
</dbReference>
<evidence type="ECO:0000313" key="3">
    <source>
        <dbReference type="EMBL" id="ERL10929.1"/>
    </source>
</evidence>
<feature type="domain" description="RACo C-terminal" evidence="1">
    <location>
        <begin position="262"/>
        <end position="498"/>
    </location>
</feature>
<dbReference type="RefSeq" id="WP_021724866.1">
    <property type="nucleotide sequence ID" value="NZ_AWEZ01000002.1"/>
</dbReference>
<evidence type="ECO:0000313" key="4">
    <source>
        <dbReference type="Proteomes" id="UP000016638"/>
    </source>
</evidence>
<dbReference type="Pfam" id="PF17651">
    <property type="entry name" value="Raco_middle"/>
    <property type="match status" value="1"/>
</dbReference>
<sequence length="499" mass="51721">MPVLHLLRENQELECARGANLYAVLAARDLVDGPCGGKGVCGKCRVSVDGTPTLACTYTVVDDADVVTVSKDDIADIQVSGYHIDMRPDPAAEGAYGVAVDIGTTTVVVTLVELATGRELRSASCLNAQKAYGQDVITRIHFTMDDPRGCDILAGLIRDDLNRLIAATCTGEGVDPARVERVVVSGNTTMIHLFAAVDPSSIARAPFIPTLRGPVTGSAEDFGLTSAPAAKVFCVPCIAAYVGGDIVSGVLACDLLAASGRTLFIDIGTNGEIVLADGGSLVACSCAAGPALEGMNISCGMRASAGAIEDVTMAGEVLSHRTIGGGEPIGICGSGIAAAIGQGVASGAIGANGRLSKDSPLVERRDGRLALVLDRERGLCLTQGDVRQVQLSKGAILAAIIALLRDRGLAYGDVDRVIVSGQFGRHLSATSLVEAGFFPREWQDRIVYTGNTSQSGAVLCLVSAGMRERSARVGSHAHYIELSVLDGYDRLFVDAMAFA</sequence>
<gene>
    <name evidence="3" type="ORF">HMPREF1316_2543</name>
</gene>
<evidence type="ECO:0000259" key="1">
    <source>
        <dbReference type="Pfam" id="PF14574"/>
    </source>
</evidence>
<dbReference type="InterPro" id="IPR042259">
    <property type="entry name" value="Raco-like_middle_sf"/>
</dbReference>
<accession>U2TD19</accession>
<organism evidence="3 4">
    <name type="scientific">Olsenella profusa F0195</name>
    <dbReference type="NCBI Taxonomy" id="1125712"/>
    <lineage>
        <taxon>Bacteria</taxon>
        <taxon>Bacillati</taxon>
        <taxon>Actinomycetota</taxon>
        <taxon>Coriobacteriia</taxon>
        <taxon>Coriobacteriales</taxon>
        <taxon>Atopobiaceae</taxon>
        <taxon>Olsenella</taxon>
    </lineage>
</organism>
<dbReference type="InterPro" id="IPR041414">
    <property type="entry name" value="Raco-like_middle"/>
</dbReference>
<dbReference type="InterPro" id="IPR027980">
    <property type="entry name" value="RACo_C"/>
</dbReference>
<dbReference type="SUPFAM" id="SSF54292">
    <property type="entry name" value="2Fe-2S ferredoxin-like"/>
    <property type="match status" value="1"/>
</dbReference>
<feature type="domain" description="RACo-like middle region" evidence="2">
    <location>
        <begin position="96"/>
        <end position="255"/>
    </location>
</feature>